<evidence type="ECO:0000313" key="1">
    <source>
        <dbReference type="EMBL" id="KAJ8899836.1"/>
    </source>
</evidence>
<keyword evidence="2" id="KW-1185">Reference proteome</keyword>
<reference evidence="1 2" key="1">
    <citation type="submission" date="2021-09" db="EMBL/GenBank/DDBJ databases">
        <title>Genomic insights and catalytic innovation underlie evolution of tropane alkaloids biosynthesis.</title>
        <authorList>
            <person name="Wang Y.-J."/>
            <person name="Tian T."/>
            <person name="Huang J.-P."/>
            <person name="Huang S.-X."/>
        </authorList>
    </citation>
    <scope>NUCLEOTIDE SEQUENCE [LARGE SCALE GENOMIC DNA]</scope>
    <source>
        <strain evidence="1">KIB-2018</strain>
        <tissue evidence="1">Leaf</tissue>
    </source>
</reference>
<dbReference type="Proteomes" id="UP001159364">
    <property type="component" value="Linkage Group LG08"/>
</dbReference>
<comment type="caution">
    <text evidence="1">The sequence shown here is derived from an EMBL/GenBank/DDBJ whole genome shotgun (WGS) entry which is preliminary data.</text>
</comment>
<gene>
    <name evidence="1" type="ORF">K2173_019539</name>
</gene>
<dbReference type="EMBL" id="JAIWQS010000008">
    <property type="protein sequence ID" value="KAJ8899836.1"/>
    <property type="molecule type" value="Genomic_DNA"/>
</dbReference>
<protein>
    <submittedName>
        <fullName evidence="1">Uncharacterized protein</fullName>
    </submittedName>
</protein>
<sequence length="93" mass="10230">MEGLIPFVYKVVMQYKTGKEDPFSTWLCESPSPSYTRLPGDSGRFQAADPRRFGSDYAFIPASSNMNSTGTQIVISTGAQSPLCRLTSRRVAT</sequence>
<name>A0AAV8UEC6_9ROSI</name>
<organism evidence="1 2">
    <name type="scientific">Erythroxylum novogranatense</name>
    <dbReference type="NCBI Taxonomy" id="1862640"/>
    <lineage>
        <taxon>Eukaryota</taxon>
        <taxon>Viridiplantae</taxon>
        <taxon>Streptophyta</taxon>
        <taxon>Embryophyta</taxon>
        <taxon>Tracheophyta</taxon>
        <taxon>Spermatophyta</taxon>
        <taxon>Magnoliopsida</taxon>
        <taxon>eudicotyledons</taxon>
        <taxon>Gunneridae</taxon>
        <taxon>Pentapetalae</taxon>
        <taxon>rosids</taxon>
        <taxon>fabids</taxon>
        <taxon>Malpighiales</taxon>
        <taxon>Erythroxylaceae</taxon>
        <taxon>Erythroxylum</taxon>
    </lineage>
</organism>
<dbReference type="PANTHER" id="PTHR34670:SF8">
    <property type="entry name" value="EXPRESSED PROTEIN"/>
    <property type="match status" value="1"/>
</dbReference>
<proteinExistence type="predicted"/>
<dbReference type="PANTHER" id="PTHR34670">
    <property type="entry name" value="EXPRESSED PROTEIN"/>
    <property type="match status" value="1"/>
</dbReference>
<dbReference type="AlphaFoldDB" id="A0AAV8UEC6"/>
<evidence type="ECO:0000313" key="2">
    <source>
        <dbReference type="Proteomes" id="UP001159364"/>
    </source>
</evidence>
<accession>A0AAV8UEC6</accession>